<dbReference type="InterPro" id="IPR011009">
    <property type="entry name" value="Kinase-like_dom_sf"/>
</dbReference>
<evidence type="ECO:0000259" key="1">
    <source>
        <dbReference type="SMART" id="SM00587"/>
    </source>
</evidence>
<dbReference type="Gene3D" id="3.90.1200.10">
    <property type="match status" value="1"/>
</dbReference>
<name>A0A6H5IFD3_9HYME</name>
<dbReference type="AlphaFoldDB" id="A0A6H5IFD3"/>
<feature type="domain" description="CHK kinase-like" evidence="1">
    <location>
        <begin position="124"/>
        <end position="309"/>
    </location>
</feature>
<dbReference type="OrthoDB" id="6334212at2759"/>
<sequence>MSESETNTLLSRDDVQQAVHNALGSDAQLVDYSLKSMSGDKVGFAGAHQFLHIEATTKNGEKSTLRLFVKTLPYDIPVQVAMIENCKLFVKESKFYESVLPKLMESIKDKHWSALCYLAKENVLILDNLKDKNFELKGMSLTGLYMKSAVKTLALMHASAMIAEKKLGKSFLELYPEVFQEAVWTTTTKFYDWYTYGVEAAVAVAKRHGLDHACISRVCGAVFEKAAPSRGKWRNVVCHGDTWAYNCLFDEATPLPRCALVDFQMIRYAPATSDVATLLYLATRKDERRKIEKDTLRHYHEELRSALRENDPTIEPPTLEYIMEEYEDMKLIGMVHAMVDRPVTQILEIENSADMDSGDAGMGIVFGKRDELVTKLMDEHPDYKDMVLEFIGEIIEYAERPPPEATK</sequence>
<dbReference type="Proteomes" id="UP000479190">
    <property type="component" value="Unassembled WGS sequence"/>
</dbReference>
<gene>
    <name evidence="2" type="ORF">TBRA_LOCUS7983</name>
</gene>
<dbReference type="SMART" id="SM00587">
    <property type="entry name" value="CHK"/>
    <property type="match status" value="1"/>
</dbReference>
<proteinExistence type="predicted"/>
<protein>
    <recommendedName>
        <fullName evidence="1">CHK kinase-like domain-containing protein</fullName>
    </recommendedName>
</protein>
<dbReference type="InterPro" id="IPR004119">
    <property type="entry name" value="EcKL"/>
</dbReference>
<dbReference type="PANTHER" id="PTHR11012:SF59">
    <property type="entry name" value="CHK KINASE-LIKE DOMAIN-CONTAINING PROTEIN-RELATED"/>
    <property type="match status" value="1"/>
</dbReference>
<reference evidence="2 3" key="1">
    <citation type="submission" date="2020-02" db="EMBL/GenBank/DDBJ databases">
        <authorList>
            <person name="Ferguson B K."/>
        </authorList>
    </citation>
    <scope>NUCLEOTIDE SEQUENCE [LARGE SCALE GENOMIC DNA]</scope>
</reference>
<dbReference type="EMBL" id="CADCXV010000806">
    <property type="protein sequence ID" value="CAB0036102.1"/>
    <property type="molecule type" value="Genomic_DNA"/>
</dbReference>
<dbReference type="SUPFAM" id="SSF56112">
    <property type="entry name" value="Protein kinase-like (PK-like)"/>
    <property type="match status" value="1"/>
</dbReference>
<evidence type="ECO:0000313" key="3">
    <source>
        <dbReference type="Proteomes" id="UP000479190"/>
    </source>
</evidence>
<dbReference type="Pfam" id="PF02958">
    <property type="entry name" value="EcKL"/>
    <property type="match status" value="1"/>
</dbReference>
<dbReference type="PANTHER" id="PTHR11012">
    <property type="entry name" value="PROTEIN KINASE-LIKE DOMAIN-CONTAINING"/>
    <property type="match status" value="1"/>
</dbReference>
<evidence type="ECO:0000313" key="2">
    <source>
        <dbReference type="EMBL" id="CAB0036102.1"/>
    </source>
</evidence>
<dbReference type="InterPro" id="IPR015897">
    <property type="entry name" value="CHK_kinase-like"/>
</dbReference>
<accession>A0A6H5IFD3</accession>
<organism evidence="2 3">
    <name type="scientific">Trichogramma brassicae</name>
    <dbReference type="NCBI Taxonomy" id="86971"/>
    <lineage>
        <taxon>Eukaryota</taxon>
        <taxon>Metazoa</taxon>
        <taxon>Ecdysozoa</taxon>
        <taxon>Arthropoda</taxon>
        <taxon>Hexapoda</taxon>
        <taxon>Insecta</taxon>
        <taxon>Pterygota</taxon>
        <taxon>Neoptera</taxon>
        <taxon>Endopterygota</taxon>
        <taxon>Hymenoptera</taxon>
        <taxon>Apocrita</taxon>
        <taxon>Proctotrupomorpha</taxon>
        <taxon>Chalcidoidea</taxon>
        <taxon>Trichogrammatidae</taxon>
        <taxon>Trichogramma</taxon>
    </lineage>
</organism>
<keyword evidence="3" id="KW-1185">Reference proteome</keyword>